<evidence type="ECO:0000313" key="1">
    <source>
        <dbReference type="EMBL" id="GAJ38855.1"/>
    </source>
</evidence>
<keyword evidence="2" id="KW-1185">Reference proteome</keyword>
<organism evidence="1 2">
    <name type="scientific">Parageobacillus caldoxylosilyticus NBRC 107762</name>
    <dbReference type="NCBI Taxonomy" id="1220594"/>
    <lineage>
        <taxon>Bacteria</taxon>
        <taxon>Bacillati</taxon>
        <taxon>Bacillota</taxon>
        <taxon>Bacilli</taxon>
        <taxon>Bacillales</taxon>
        <taxon>Anoxybacillaceae</taxon>
        <taxon>Saccharococcus</taxon>
    </lineage>
</organism>
<protein>
    <submittedName>
        <fullName evidence="1">Uncharacterized protein</fullName>
    </submittedName>
</protein>
<dbReference type="Proteomes" id="UP000023561">
    <property type="component" value="Unassembled WGS sequence"/>
</dbReference>
<dbReference type="GeneID" id="301191977"/>
<reference evidence="1 2" key="1">
    <citation type="submission" date="2014-04" db="EMBL/GenBank/DDBJ databases">
        <title>Whole genome shotgun sequence of Geobacillus caldoxylosilyticus NBRC 107762.</title>
        <authorList>
            <person name="Hosoyama A."/>
            <person name="Hosoyama Y."/>
            <person name="Katano-Makiyama Y."/>
            <person name="Tsuchikane K."/>
            <person name="Ohji S."/>
            <person name="Ichikawa N."/>
            <person name="Yamazoe A."/>
            <person name="Fujita N."/>
        </authorList>
    </citation>
    <scope>NUCLEOTIDE SEQUENCE [LARGE SCALE GENOMIC DNA]</scope>
    <source>
        <strain evidence="1 2">NBRC 107762</strain>
    </source>
</reference>
<comment type="caution">
    <text evidence="1">The sequence shown here is derived from an EMBL/GenBank/DDBJ whole genome shotgun (WGS) entry which is preliminary data.</text>
</comment>
<name>A0A023DBX6_9BACL</name>
<sequence>MNNWDSYMNDPFFSEQGYDGEQRIDDEMERVDNNFPPPEQMPIASNNIPPMAPMPVASNIAPPPTPMPTAFYPVMPMYCCPPIHWCHPVAGGIPHVMHGDIDSSDMSSDMAPHAMPIGTEAMPNMAAAPISDDHISAPMQDGEMAVPYTGQMPGTVSGMASPAAPAPAPMFPTTGMAPAVSFPMYGSMMPYGAMPYYGPTSYYGGMAPYSPFFSVPYMPYR</sequence>
<evidence type="ECO:0000313" key="2">
    <source>
        <dbReference type="Proteomes" id="UP000023561"/>
    </source>
</evidence>
<dbReference type="RefSeq" id="WP_042407377.1">
    <property type="nucleotide sequence ID" value="NZ_BAWO01000008.1"/>
</dbReference>
<dbReference type="OrthoDB" id="2974456at2"/>
<proteinExistence type="predicted"/>
<gene>
    <name evidence="1" type="ORF">GCA01S_008_01010</name>
</gene>
<accession>A0A023DBX6</accession>
<dbReference type="EMBL" id="BAWO01000008">
    <property type="protein sequence ID" value="GAJ38855.1"/>
    <property type="molecule type" value="Genomic_DNA"/>
</dbReference>
<dbReference type="AlphaFoldDB" id="A0A023DBX6"/>